<dbReference type="Proteomes" id="UP000681340">
    <property type="component" value="Unassembled WGS sequence"/>
</dbReference>
<sequence length="270" mass="28895">MQRRVVAGAERAQQQPRGAQVHRAIIAGPAGSFSATRKHWTGRPGRWLNEVMTRAAYDEIADWYESDFIRSQSTEDDPLGVHDALRELLGPGTGRCLEIGCGTGVYAPAVRRLGRTPIGVDLSAGMLRHAAGRLPVARGDATRLPFADASVPAVIAMMVHTDMPGYPAVLREVRRVLAPGGVFVHVGVHPCFCGAFADRSDPAATVIRPGYRERGFSRDSWTSQGVRDKVGAMHFPLADLLGAFVAAGLTADGFAEGGTPTPITFSVRAR</sequence>
<evidence type="ECO:0000313" key="3">
    <source>
        <dbReference type="Proteomes" id="UP000681340"/>
    </source>
</evidence>
<organism evidence="2 3">
    <name type="scientific">Actinoplanes auranticolor</name>
    <dbReference type="NCBI Taxonomy" id="47988"/>
    <lineage>
        <taxon>Bacteria</taxon>
        <taxon>Bacillati</taxon>
        <taxon>Actinomycetota</taxon>
        <taxon>Actinomycetes</taxon>
        <taxon>Micromonosporales</taxon>
        <taxon>Micromonosporaceae</taxon>
        <taxon>Actinoplanes</taxon>
    </lineage>
</organism>
<proteinExistence type="predicted"/>
<dbReference type="InterPro" id="IPR029063">
    <property type="entry name" value="SAM-dependent_MTases_sf"/>
</dbReference>
<dbReference type="InterPro" id="IPR013216">
    <property type="entry name" value="Methyltransf_11"/>
</dbReference>
<evidence type="ECO:0000313" key="2">
    <source>
        <dbReference type="EMBL" id="GIM71661.1"/>
    </source>
</evidence>
<gene>
    <name evidence="2" type="ORF">Aau02nite_47130</name>
</gene>
<dbReference type="AlphaFoldDB" id="A0A919SH41"/>
<feature type="domain" description="Methyltransferase type 11" evidence="1">
    <location>
        <begin position="97"/>
        <end position="184"/>
    </location>
</feature>
<dbReference type="PANTHER" id="PTHR43591">
    <property type="entry name" value="METHYLTRANSFERASE"/>
    <property type="match status" value="1"/>
</dbReference>
<dbReference type="CDD" id="cd02440">
    <property type="entry name" value="AdoMet_MTases"/>
    <property type="match status" value="1"/>
</dbReference>
<dbReference type="Gene3D" id="3.40.50.150">
    <property type="entry name" value="Vaccinia Virus protein VP39"/>
    <property type="match status" value="1"/>
</dbReference>
<keyword evidence="3" id="KW-1185">Reference proteome</keyword>
<reference evidence="2" key="1">
    <citation type="submission" date="2021-03" db="EMBL/GenBank/DDBJ databases">
        <title>Whole genome shotgun sequence of Actinoplanes auranticolor NBRC 12245.</title>
        <authorList>
            <person name="Komaki H."/>
            <person name="Tamura T."/>
        </authorList>
    </citation>
    <scope>NUCLEOTIDE SEQUENCE</scope>
    <source>
        <strain evidence="2">NBRC 12245</strain>
    </source>
</reference>
<evidence type="ECO:0000259" key="1">
    <source>
        <dbReference type="Pfam" id="PF08241"/>
    </source>
</evidence>
<protein>
    <recommendedName>
        <fullName evidence="1">Methyltransferase type 11 domain-containing protein</fullName>
    </recommendedName>
</protein>
<accession>A0A919SH41</accession>
<dbReference type="SUPFAM" id="SSF53335">
    <property type="entry name" value="S-adenosyl-L-methionine-dependent methyltransferases"/>
    <property type="match status" value="1"/>
</dbReference>
<dbReference type="GO" id="GO:0008757">
    <property type="term" value="F:S-adenosylmethionine-dependent methyltransferase activity"/>
    <property type="evidence" value="ECO:0007669"/>
    <property type="project" value="InterPro"/>
</dbReference>
<dbReference type="EMBL" id="BOQL01000037">
    <property type="protein sequence ID" value="GIM71661.1"/>
    <property type="molecule type" value="Genomic_DNA"/>
</dbReference>
<comment type="caution">
    <text evidence="2">The sequence shown here is derived from an EMBL/GenBank/DDBJ whole genome shotgun (WGS) entry which is preliminary data.</text>
</comment>
<dbReference type="Pfam" id="PF08241">
    <property type="entry name" value="Methyltransf_11"/>
    <property type="match status" value="1"/>
</dbReference>
<name>A0A919SH41_9ACTN</name>